<keyword evidence="2" id="KW-1185">Reference proteome</keyword>
<sequence>MLDTRGMDFSAVNLPPGTNNTQVAILEAGKGRIGMFINQDMTNEVSYNLLQNDGDGAMFQWLSEAMFNLPENNRYLLLGIAGGYLLLQGLPGDRHSSSLAEKEDPNVFSLNLKTLQLEWFLASKYNNFDADLFAGFPPSLSLPTL</sequence>
<dbReference type="Proteomes" id="UP000019116">
    <property type="component" value="Chromosome 2A"/>
</dbReference>
<dbReference type="STRING" id="4565.A0A3B6ASE6"/>
<dbReference type="PANTHER" id="PTHR31264:SF10">
    <property type="entry name" value="GENOME ASSEMBLY, CHROMOSOME: II"/>
    <property type="match status" value="1"/>
</dbReference>
<reference evidence="1" key="2">
    <citation type="submission" date="2018-10" db="UniProtKB">
        <authorList>
            <consortium name="EnsemblPlants"/>
        </authorList>
    </citation>
    <scope>IDENTIFICATION</scope>
</reference>
<reference evidence="1" key="1">
    <citation type="submission" date="2018-08" db="EMBL/GenBank/DDBJ databases">
        <authorList>
            <person name="Rossello M."/>
        </authorList>
    </citation>
    <scope>NUCLEOTIDE SEQUENCE [LARGE SCALE GENOMIC DNA]</scope>
    <source>
        <strain evidence="1">cv. Chinese Spring</strain>
    </source>
</reference>
<dbReference type="OrthoDB" id="679977at2759"/>
<organism evidence="1">
    <name type="scientific">Triticum aestivum</name>
    <name type="common">Wheat</name>
    <dbReference type="NCBI Taxonomy" id="4565"/>
    <lineage>
        <taxon>Eukaryota</taxon>
        <taxon>Viridiplantae</taxon>
        <taxon>Streptophyta</taxon>
        <taxon>Embryophyta</taxon>
        <taxon>Tracheophyta</taxon>
        <taxon>Spermatophyta</taxon>
        <taxon>Magnoliopsida</taxon>
        <taxon>Liliopsida</taxon>
        <taxon>Poales</taxon>
        <taxon>Poaceae</taxon>
        <taxon>BOP clade</taxon>
        <taxon>Pooideae</taxon>
        <taxon>Triticodae</taxon>
        <taxon>Triticeae</taxon>
        <taxon>Triticinae</taxon>
        <taxon>Triticum</taxon>
    </lineage>
</organism>
<accession>A0A3B6ASE6</accession>
<protein>
    <submittedName>
        <fullName evidence="1">Uncharacterized protein</fullName>
    </submittedName>
</protein>
<evidence type="ECO:0000313" key="2">
    <source>
        <dbReference type="Proteomes" id="UP000019116"/>
    </source>
</evidence>
<proteinExistence type="predicted"/>
<name>A0A3B6ASE6_WHEAT</name>
<dbReference type="Gramene" id="TraesCS2A03G0257700.1">
    <property type="protein sequence ID" value="TraesCS2A03G0257700.1.CDS"/>
    <property type="gene ID" value="TraesCS2A03G0257700"/>
</dbReference>
<dbReference type="EnsemblPlants" id="TraesCS2A02G125000.1">
    <property type="protein sequence ID" value="TraesCS2A02G125000.1"/>
    <property type="gene ID" value="TraesCS2A02G125000"/>
</dbReference>
<dbReference type="AlphaFoldDB" id="A0A3B6ASE6"/>
<dbReference type="Gramene" id="TraesCS2A02G125000.1">
    <property type="protein sequence ID" value="TraesCS2A02G125000.1"/>
    <property type="gene ID" value="TraesCS2A02G125000"/>
</dbReference>
<dbReference type="Gramene" id="TraesNOR2A03G00626710.1">
    <property type="protein sequence ID" value="TraesNOR2A03G00626710.1"/>
    <property type="gene ID" value="TraesNOR2A03G00626710"/>
</dbReference>
<evidence type="ECO:0000313" key="1">
    <source>
        <dbReference type="EnsemblPlants" id="TraesCS2A02G125000.1"/>
    </source>
</evidence>
<dbReference type="PANTHER" id="PTHR31264">
    <property type="entry name" value="OS07G0554500 PROTEIN-RELATED"/>
    <property type="match status" value="1"/>
</dbReference>